<dbReference type="EMBL" id="CAMXCT010000550">
    <property type="protein sequence ID" value="CAI3980295.1"/>
    <property type="molecule type" value="Genomic_DNA"/>
</dbReference>
<protein>
    <submittedName>
        <fullName evidence="3">Uncharacterized protein</fullName>
    </submittedName>
</protein>
<feature type="coiled-coil region" evidence="1">
    <location>
        <begin position="114"/>
        <end position="167"/>
    </location>
</feature>
<accession>A0A9P1BVH5</accession>
<dbReference type="Proteomes" id="UP001152797">
    <property type="component" value="Unassembled WGS sequence"/>
</dbReference>
<feature type="compositionally biased region" description="Basic and acidic residues" evidence="2">
    <location>
        <begin position="297"/>
        <end position="309"/>
    </location>
</feature>
<evidence type="ECO:0000256" key="1">
    <source>
        <dbReference type="SAM" id="Coils"/>
    </source>
</evidence>
<comment type="caution">
    <text evidence="3">The sequence shown here is derived from an EMBL/GenBank/DDBJ whole genome shotgun (WGS) entry which is preliminary data.</text>
</comment>
<dbReference type="EMBL" id="CAMXCT030000550">
    <property type="protein sequence ID" value="CAL4767607.1"/>
    <property type="molecule type" value="Genomic_DNA"/>
</dbReference>
<dbReference type="OrthoDB" id="448722at2759"/>
<evidence type="ECO:0000256" key="2">
    <source>
        <dbReference type="SAM" id="MobiDB-lite"/>
    </source>
</evidence>
<organism evidence="3">
    <name type="scientific">Cladocopium goreaui</name>
    <dbReference type="NCBI Taxonomy" id="2562237"/>
    <lineage>
        <taxon>Eukaryota</taxon>
        <taxon>Sar</taxon>
        <taxon>Alveolata</taxon>
        <taxon>Dinophyceae</taxon>
        <taxon>Suessiales</taxon>
        <taxon>Symbiodiniaceae</taxon>
        <taxon>Cladocopium</taxon>
    </lineage>
</organism>
<reference evidence="3" key="1">
    <citation type="submission" date="2022-10" db="EMBL/GenBank/DDBJ databases">
        <authorList>
            <person name="Chen Y."/>
            <person name="Dougan E. K."/>
            <person name="Chan C."/>
            <person name="Rhodes N."/>
            <person name="Thang M."/>
        </authorList>
    </citation>
    <scope>NUCLEOTIDE SEQUENCE</scope>
</reference>
<sequence>MEGYAAGYARRAQLGESKSNDRKKLLTDRNAYIAYLENHVERFNAAYLEVESLHDEVRLMRGRLDDLEERFDRSHRSSELVKAQTLQQLEVGQSERHEAFEHVHRLESRGLRLEQALSDSRTAAEADMSRLRNELNLSVQELAQRLDERLRTTRERMEERLQASQELSKDEATLVIREAQATCVRLADDALGAAETSQKKVEDVARQASSAERRVENLKQETEASLDAMRAQMVALQAELAGRAAGSDGPTAEFQRLPDSDSLDQTSRLGHQVLQLSEVVQRVVQSQAALSQQLQGKSEKKVRSSRSLESKSTARARSAEPLRPAAVTKSNDLRRRMALDELYRELQQLESQAGPSPTRSRRV</sequence>
<gene>
    <name evidence="3" type="ORF">C1SCF055_LOCUS8178</name>
</gene>
<reference evidence="4 5" key="2">
    <citation type="submission" date="2024-05" db="EMBL/GenBank/DDBJ databases">
        <authorList>
            <person name="Chen Y."/>
            <person name="Shah S."/>
            <person name="Dougan E. K."/>
            <person name="Thang M."/>
            <person name="Chan C."/>
        </authorList>
    </citation>
    <scope>NUCLEOTIDE SEQUENCE [LARGE SCALE GENOMIC DNA]</scope>
</reference>
<keyword evidence="1" id="KW-0175">Coiled coil</keyword>
<feature type="region of interest" description="Disordered" evidence="2">
    <location>
        <begin position="243"/>
        <end position="264"/>
    </location>
</feature>
<keyword evidence="5" id="KW-1185">Reference proteome</keyword>
<feature type="region of interest" description="Disordered" evidence="2">
    <location>
        <begin position="295"/>
        <end position="333"/>
    </location>
</feature>
<feature type="coiled-coil region" evidence="1">
    <location>
        <begin position="194"/>
        <end position="239"/>
    </location>
</feature>
<name>A0A9P1BVH5_9DINO</name>
<evidence type="ECO:0000313" key="5">
    <source>
        <dbReference type="Proteomes" id="UP001152797"/>
    </source>
</evidence>
<dbReference type="AlphaFoldDB" id="A0A9P1BVH5"/>
<evidence type="ECO:0000313" key="3">
    <source>
        <dbReference type="EMBL" id="CAI3980295.1"/>
    </source>
</evidence>
<dbReference type="EMBL" id="CAMXCT020000550">
    <property type="protein sequence ID" value="CAL1133670.1"/>
    <property type="molecule type" value="Genomic_DNA"/>
</dbReference>
<proteinExistence type="predicted"/>
<evidence type="ECO:0000313" key="4">
    <source>
        <dbReference type="EMBL" id="CAL4767607.1"/>
    </source>
</evidence>